<protein>
    <submittedName>
        <fullName evidence="4">Uncharacterized protein</fullName>
    </submittedName>
</protein>
<organism evidence="3 4">
    <name type="scientific">Globodera rostochiensis</name>
    <name type="common">Golden nematode worm</name>
    <name type="synonym">Heterodera rostochiensis</name>
    <dbReference type="NCBI Taxonomy" id="31243"/>
    <lineage>
        <taxon>Eukaryota</taxon>
        <taxon>Metazoa</taxon>
        <taxon>Ecdysozoa</taxon>
        <taxon>Nematoda</taxon>
        <taxon>Chromadorea</taxon>
        <taxon>Rhabditida</taxon>
        <taxon>Tylenchina</taxon>
        <taxon>Tylenchomorpha</taxon>
        <taxon>Tylenchoidea</taxon>
        <taxon>Heteroderidae</taxon>
        <taxon>Heteroderinae</taxon>
        <taxon>Globodera</taxon>
    </lineage>
</organism>
<feature type="transmembrane region" description="Helical" evidence="1">
    <location>
        <begin position="63"/>
        <end position="82"/>
    </location>
</feature>
<proteinExistence type="predicted"/>
<evidence type="ECO:0000256" key="2">
    <source>
        <dbReference type="SAM" id="SignalP"/>
    </source>
</evidence>
<keyword evidence="3" id="KW-1185">Reference proteome</keyword>
<dbReference type="Proteomes" id="UP000887572">
    <property type="component" value="Unplaced"/>
</dbReference>
<name>A0A914H4Y9_GLORO</name>
<dbReference type="WBParaSite" id="Gr19_v10_g13873.t1">
    <property type="protein sequence ID" value="Gr19_v10_g13873.t1"/>
    <property type="gene ID" value="Gr19_v10_g13873"/>
</dbReference>
<reference evidence="4" key="1">
    <citation type="submission" date="2022-11" db="UniProtKB">
        <authorList>
            <consortium name="WormBaseParasite"/>
        </authorList>
    </citation>
    <scope>IDENTIFICATION</scope>
</reference>
<keyword evidence="2" id="KW-0732">Signal</keyword>
<keyword evidence="1" id="KW-0472">Membrane</keyword>
<evidence type="ECO:0000313" key="3">
    <source>
        <dbReference type="Proteomes" id="UP000887572"/>
    </source>
</evidence>
<evidence type="ECO:0000256" key="1">
    <source>
        <dbReference type="SAM" id="Phobius"/>
    </source>
</evidence>
<feature type="signal peptide" evidence="2">
    <location>
        <begin position="1"/>
        <end position="27"/>
    </location>
</feature>
<sequence length="88" mass="9813">MNSFSFVLALFLRSFFVQECYFGTVYANDKMTTTDKSIEDFTHLFPVCGFTCSDGVCQTTSMASFYGAVVIAILCTVHFTLVGREDAF</sequence>
<accession>A0A914H4Y9</accession>
<keyword evidence="1" id="KW-1133">Transmembrane helix</keyword>
<evidence type="ECO:0000313" key="4">
    <source>
        <dbReference type="WBParaSite" id="Gr19_v10_g13873.t1"/>
    </source>
</evidence>
<dbReference type="AlphaFoldDB" id="A0A914H4Y9"/>
<keyword evidence="1" id="KW-0812">Transmembrane</keyword>
<feature type="chain" id="PRO_5037041838" evidence="2">
    <location>
        <begin position="28"/>
        <end position="88"/>
    </location>
</feature>